<evidence type="ECO:0000313" key="8">
    <source>
        <dbReference type="EMBL" id="KDQ51306.1"/>
    </source>
</evidence>
<dbReference type="InParanoid" id="A0A067PLG9"/>
<name>A0A067PLG9_9AGAM</name>
<accession>A0A067PLG9</accession>
<feature type="compositionally biased region" description="Acidic residues" evidence="7">
    <location>
        <begin position="67"/>
        <end position="76"/>
    </location>
</feature>
<sequence>MAKHARKRQKTSKNSESNPLGSKSFNNNLLDDSEKDDEERRLESMLFGTKYVPPDGSKKNGGHVVVIEDEDEDGVEDGGGRVFQNLLDTDLFFVDDGAPSVPSPLDAPAFDADIGLDEVESDEASGSQASDRDSDDEHSQESDDESVNSENPPQDPSSSHPPLKITSNKHKPPAWQDPDDTALQVSLFSSRLRKLRDAPDEDSVGGREYERRLRRQYEKINPTPEWALNARRKDKGKRRRESGSGREDGDEDEERDVMDDLMNSTGGILSDGVKRKAKVIAQGALDIERLRDANLSAKAEGEIKAVQFHPSPRIPVLLAASSDRRLRLFHVDGHSNPHLQTLHIPSLPITTASFHPTGSSIFLAGPRPFYYTHDLQSGTTRRSPRGLWGTTFNSTNEATSTSMEISSFSPTGEVLAVAGRRGYVYFVDWKSSAGQVVGSVKMNVGVKSLWWGQGRSGLSGQGRELLTLGEDSEVYVWDVGERKCVRKWKDDGGFGSRVMGGDKRGSYLAIGSTTGFVNVYGFEATASSTSSLKPPKSLKTIGNLTTSISSLCFNHDSQLLAIASNTKKDQMRMIHLPSLTSFSNWPTASTPLGHVTAMDFAAGSEYVALGNSRGRVLLYHLKDFAP</sequence>
<organism evidence="8 9">
    <name type="scientific">Jaapia argillacea MUCL 33604</name>
    <dbReference type="NCBI Taxonomy" id="933084"/>
    <lineage>
        <taxon>Eukaryota</taxon>
        <taxon>Fungi</taxon>
        <taxon>Dikarya</taxon>
        <taxon>Basidiomycota</taxon>
        <taxon>Agaricomycotina</taxon>
        <taxon>Agaricomycetes</taxon>
        <taxon>Agaricomycetidae</taxon>
        <taxon>Jaapiales</taxon>
        <taxon>Jaapiaceae</taxon>
        <taxon>Jaapia</taxon>
    </lineage>
</organism>
<feature type="compositionally biased region" description="Polar residues" evidence="7">
    <location>
        <begin position="12"/>
        <end position="30"/>
    </location>
</feature>
<feature type="compositionally biased region" description="Acidic residues" evidence="7">
    <location>
        <begin position="114"/>
        <end position="123"/>
    </location>
</feature>
<dbReference type="FunCoup" id="A0A067PLG9">
    <property type="interactions" value="697"/>
</dbReference>
<dbReference type="EMBL" id="KL197749">
    <property type="protein sequence ID" value="KDQ51306.1"/>
    <property type="molecule type" value="Genomic_DNA"/>
</dbReference>
<dbReference type="OrthoDB" id="1935146at2759"/>
<evidence type="ECO:0000256" key="6">
    <source>
        <dbReference type="ARBA" id="ARBA00025767"/>
    </source>
</evidence>
<evidence type="ECO:0000256" key="7">
    <source>
        <dbReference type="SAM" id="MobiDB-lite"/>
    </source>
</evidence>
<dbReference type="InterPro" id="IPR001680">
    <property type="entry name" value="WD40_rpt"/>
</dbReference>
<proteinExistence type="inferred from homology"/>
<evidence type="ECO:0000256" key="5">
    <source>
        <dbReference type="ARBA" id="ARBA00023242"/>
    </source>
</evidence>
<feature type="compositionally biased region" description="Polar residues" evidence="7">
    <location>
        <begin position="148"/>
        <end position="160"/>
    </location>
</feature>
<evidence type="ECO:0000256" key="1">
    <source>
        <dbReference type="ARBA" id="ARBA00004604"/>
    </source>
</evidence>
<dbReference type="Gene3D" id="2.130.10.10">
    <property type="entry name" value="YVTN repeat-like/Quinoprotein amine dehydrogenase"/>
    <property type="match status" value="1"/>
</dbReference>
<gene>
    <name evidence="8" type="ORF">JAAARDRAFT_199145</name>
</gene>
<evidence type="ECO:0000256" key="3">
    <source>
        <dbReference type="ARBA" id="ARBA00022574"/>
    </source>
</evidence>
<keyword evidence="4" id="KW-0677">Repeat</keyword>
<dbReference type="Proteomes" id="UP000027265">
    <property type="component" value="Unassembled WGS sequence"/>
</dbReference>
<feature type="compositionally biased region" description="Basic residues" evidence="7">
    <location>
        <begin position="230"/>
        <end position="240"/>
    </location>
</feature>
<keyword evidence="9" id="KW-1185">Reference proteome</keyword>
<dbReference type="AlphaFoldDB" id="A0A067PLG9"/>
<feature type="region of interest" description="Disordered" evidence="7">
    <location>
        <begin position="190"/>
        <end position="209"/>
    </location>
</feature>
<keyword evidence="3" id="KW-0853">WD repeat</keyword>
<evidence type="ECO:0000313" key="9">
    <source>
        <dbReference type="Proteomes" id="UP000027265"/>
    </source>
</evidence>
<feature type="compositionally biased region" description="Basic and acidic residues" evidence="7">
    <location>
        <begin position="130"/>
        <end position="141"/>
    </location>
</feature>
<evidence type="ECO:0000256" key="4">
    <source>
        <dbReference type="ARBA" id="ARBA00022737"/>
    </source>
</evidence>
<comment type="subcellular location">
    <subcellularLocation>
        <location evidence="1">Nucleus</location>
        <location evidence="1">Nucleolus</location>
    </subcellularLocation>
</comment>
<keyword evidence="5" id="KW-0539">Nucleus</keyword>
<feature type="region of interest" description="Disordered" evidence="7">
    <location>
        <begin position="224"/>
        <end position="256"/>
    </location>
</feature>
<dbReference type="GO" id="GO:0032040">
    <property type="term" value="C:small-subunit processome"/>
    <property type="evidence" value="ECO:0007669"/>
    <property type="project" value="TreeGrafter"/>
</dbReference>
<dbReference type="SUPFAM" id="SSF50978">
    <property type="entry name" value="WD40 repeat-like"/>
    <property type="match status" value="1"/>
</dbReference>
<dbReference type="HOGENOM" id="CLU_011055_2_0_1"/>
<dbReference type="InterPro" id="IPR036322">
    <property type="entry name" value="WD40_repeat_dom_sf"/>
</dbReference>
<reference evidence="9" key="1">
    <citation type="journal article" date="2014" name="Proc. Natl. Acad. Sci. U.S.A.">
        <title>Extensive sampling of basidiomycete genomes demonstrates inadequacy of the white-rot/brown-rot paradigm for wood decay fungi.</title>
        <authorList>
            <person name="Riley R."/>
            <person name="Salamov A.A."/>
            <person name="Brown D.W."/>
            <person name="Nagy L.G."/>
            <person name="Floudas D."/>
            <person name="Held B.W."/>
            <person name="Levasseur A."/>
            <person name="Lombard V."/>
            <person name="Morin E."/>
            <person name="Otillar R."/>
            <person name="Lindquist E.A."/>
            <person name="Sun H."/>
            <person name="LaButti K.M."/>
            <person name="Schmutz J."/>
            <person name="Jabbour D."/>
            <person name="Luo H."/>
            <person name="Baker S.E."/>
            <person name="Pisabarro A.G."/>
            <person name="Walton J.D."/>
            <person name="Blanchette R.A."/>
            <person name="Henrissat B."/>
            <person name="Martin F."/>
            <person name="Cullen D."/>
            <person name="Hibbett D.S."/>
            <person name="Grigoriev I.V."/>
        </authorList>
    </citation>
    <scope>NUCLEOTIDE SEQUENCE [LARGE SCALE GENOMIC DNA]</scope>
    <source>
        <strain evidence="9">MUCL 33604</strain>
    </source>
</reference>
<comment type="similarity">
    <text evidence="6">Belongs to the WD repeat UTP18 family.</text>
</comment>
<dbReference type="SMART" id="SM00320">
    <property type="entry name" value="WD40"/>
    <property type="match status" value="5"/>
</dbReference>
<dbReference type="PANTHER" id="PTHR18359">
    <property type="entry name" value="WD-REPEAT PROTEIN-RELATED"/>
    <property type="match status" value="1"/>
</dbReference>
<feature type="region of interest" description="Disordered" evidence="7">
    <location>
        <begin position="1"/>
        <end position="81"/>
    </location>
</feature>
<dbReference type="GO" id="GO:0034388">
    <property type="term" value="C:Pwp2p-containing subcomplex of 90S preribosome"/>
    <property type="evidence" value="ECO:0007669"/>
    <property type="project" value="TreeGrafter"/>
</dbReference>
<keyword evidence="2" id="KW-0698">rRNA processing</keyword>
<dbReference type="GO" id="GO:0006364">
    <property type="term" value="P:rRNA processing"/>
    <property type="evidence" value="ECO:0007669"/>
    <property type="project" value="UniProtKB-KW"/>
</dbReference>
<dbReference type="InterPro" id="IPR045161">
    <property type="entry name" value="Utp18"/>
</dbReference>
<feature type="compositionally biased region" description="Basic residues" evidence="7">
    <location>
        <begin position="1"/>
        <end position="11"/>
    </location>
</feature>
<evidence type="ECO:0000256" key="2">
    <source>
        <dbReference type="ARBA" id="ARBA00022552"/>
    </source>
</evidence>
<protein>
    <submittedName>
        <fullName evidence="8">Uncharacterized protein</fullName>
    </submittedName>
</protein>
<feature type="region of interest" description="Disordered" evidence="7">
    <location>
        <begin position="93"/>
        <end position="182"/>
    </location>
</feature>
<dbReference type="PANTHER" id="PTHR18359:SF0">
    <property type="entry name" value="U3 SMALL NUCLEOLAR RNA-ASSOCIATED PROTEIN 18 HOMOLOG"/>
    <property type="match status" value="1"/>
</dbReference>
<dbReference type="STRING" id="933084.A0A067PLG9"/>
<dbReference type="InterPro" id="IPR015943">
    <property type="entry name" value="WD40/YVTN_repeat-like_dom_sf"/>
</dbReference>